<evidence type="ECO:0000313" key="2">
    <source>
        <dbReference type="EMBL" id="KAL3286582.1"/>
    </source>
</evidence>
<accession>A0ABD2P6L0</accession>
<evidence type="ECO:0000313" key="3">
    <source>
        <dbReference type="Proteomes" id="UP001516400"/>
    </source>
</evidence>
<name>A0ABD2P6L0_9CUCU</name>
<feature type="region of interest" description="Disordered" evidence="1">
    <location>
        <begin position="83"/>
        <end position="102"/>
    </location>
</feature>
<feature type="region of interest" description="Disordered" evidence="1">
    <location>
        <begin position="1"/>
        <end position="38"/>
    </location>
</feature>
<sequence>MYIQGVPHEKFRRPEDSIQGDLNQRPKQGEEYTYRGHPKTIRPPSIIEFICRGSARETPTTSASRKRRFHTVTSKFIWRGFREIQNPRHPSTSKPSTEEFGNESFSSTIRHRTSNFIQEAQDLYFGRGYIHVLPSPAQVRAIIEDAQEKLPPTRKAIIPLNSQS</sequence>
<evidence type="ECO:0000256" key="1">
    <source>
        <dbReference type="SAM" id="MobiDB-lite"/>
    </source>
</evidence>
<dbReference type="Proteomes" id="UP001516400">
    <property type="component" value="Unassembled WGS sequence"/>
</dbReference>
<comment type="caution">
    <text evidence="2">The sequence shown here is derived from an EMBL/GenBank/DDBJ whole genome shotgun (WGS) entry which is preliminary data.</text>
</comment>
<dbReference type="EMBL" id="JABFTP020000185">
    <property type="protein sequence ID" value="KAL3286582.1"/>
    <property type="molecule type" value="Genomic_DNA"/>
</dbReference>
<reference evidence="2 3" key="1">
    <citation type="journal article" date="2021" name="BMC Biol.">
        <title>Horizontally acquired antibacterial genes associated with adaptive radiation of ladybird beetles.</title>
        <authorList>
            <person name="Li H.S."/>
            <person name="Tang X.F."/>
            <person name="Huang Y.H."/>
            <person name="Xu Z.Y."/>
            <person name="Chen M.L."/>
            <person name="Du X.Y."/>
            <person name="Qiu B.Y."/>
            <person name="Chen P.T."/>
            <person name="Zhang W."/>
            <person name="Slipinski A."/>
            <person name="Escalona H.E."/>
            <person name="Waterhouse R.M."/>
            <person name="Zwick A."/>
            <person name="Pang H."/>
        </authorList>
    </citation>
    <scope>NUCLEOTIDE SEQUENCE [LARGE SCALE GENOMIC DNA]</scope>
    <source>
        <strain evidence="2">SYSU2018</strain>
    </source>
</reference>
<keyword evidence="3" id="KW-1185">Reference proteome</keyword>
<organism evidence="2 3">
    <name type="scientific">Cryptolaemus montrouzieri</name>
    <dbReference type="NCBI Taxonomy" id="559131"/>
    <lineage>
        <taxon>Eukaryota</taxon>
        <taxon>Metazoa</taxon>
        <taxon>Ecdysozoa</taxon>
        <taxon>Arthropoda</taxon>
        <taxon>Hexapoda</taxon>
        <taxon>Insecta</taxon>
        <taxon>Pterygota</taxon>
        <taxon>Neoptera</taxon>
        <taxon>Endopterygota</taxon>
        <taxon>Coleoptera</taxon>
        <taxon>Polyphaga</taxon>
        <taxon>Cucujiformia</taxon>
        <taxon>Coccinelloidea</taxon>
        <taxon>Coccinellidae</taxon>
        <taxon>Scymninae</taxon>
        <taxon>Scymnini</taxon>
        <taxon>Cryptolaemus</taxon>
    </lineage>
</organism>
<protein>
    <submittedName>
        <fullName evidence="2">Uncharacterized protein</fullName>
    </submittedName>
</protein>
<dbReference type="AlphaFoldDB" id="A0ABD2P6L0"/>
<feature type="compositionally biased region" description="Basic and acidic residues" evidence="1">
    <location>
        <begin position="7"/>
        <end position="16"/>
    </location>
</feature>
<proteinExistence type="predicted"/>
<gene>
    <name evidence="2" type="ORF">HHI36_001083</name>
</gene>